<dbReference type="AlphaFoldDB" id="A0A1M6N2G0"/>
<keyword evidence="2" id="KW-1185">Reference proteome</keyword>
<accession>A0A1M6N2G0</accession>
<dbReference type="OrthoDB" id="2068443at2"/>
<proteinExistence type="predicted"/>
<dbReference type="RefSeq" id="WP_073108400.1">
    <property type="nucleotide sequence ID" value="NZ_FQZY01000021.1"/>
</dbReference>
<protein>
    <submittedName>
        <fullName evidence="1">Uncharacterized protein</fullName>
    </submittedName>
</protein>
<evidence type="ECO:0000313" key="1">
    <source>
        <dbReference type="EMBL" id="SHJ89854.1"/>
    </source>
</evidence>
<sequence>MENLNNNINNVENTVPKIKAHDKVLHEKFGEGTVKKKTGKSLVVLFEDGEKFFQYPEAFLGGFLQKMK</sequence>
<organism evidence="1 2">
    <name type="scientific">Hespellia stercorisuis DSM 15480</name>
    <dbReference type="NCBI Taxonomy" id="1121950"/>
    <lineage>
        <taxon>Bacteria</taxon>
        <taxon>Bacillati</taxon>
        <taxon>Bacillota</taxon>
        <taxon>Clostridia</taxon>
        <taxon>Lachnospirales</taxon>
        <taxon>Lachnospiraceae</taxon>
        <taxon>Hespellia</taxon>
    </lineage>
</organism>
<evidence type="ECO:0000313" key="2">
    <source>
        <dbReference type="Proteomes" id="UP000184301"/>
    </source>
</evidence>
<name>A0A1M6N2G0_9FIRM</name>
<reference evidence="1 2" key="1">
    <citation type="submission" date="2016-11" db="EMBL/GenBank/DDBJ databases">
        <authorList>
            <person name="Jaros S."/>
            <person name="Januszkiewicz K."/>
            <person name="Wedrychowicz H."/>
        </authorList>
    </citation>
    <scope>NUCLEOTIDE SEQUENCE [LARGE SCALE GENOMIC DNA]</scope>
    <source>
        <strain evidence="1 2">DSM 15480</strain>
    </source>
</reference>
<dbReference type="EMBL" id="FQZY01000021">
    <property type="protein sequence ID" value="SHJ89854.1"/>
    <property type="molecule type" value="Genomic_DNA"/>
</dbReference>
<gene>
    <name evidence="1" type="ORF">SAMN02745243_01681</name>
</gene>
<dbReference type="Proteomes" id="UP000184301">
    <property type="component" value="Unassembled WGS sequence"/>
</dbReference>